<protein>
    <submittedName>
        <fullName evidence="2">Uncharacterized protein</fullName>
    </submittedName>
</protein>
<keyword evidence="3" id="KW-1185">Reference proteome</keyword>
<dbReference type="EMBL" id="JACIJH010000019">
    <property type="protein sequence ID" value="MBB5708459.1"/>
    <property type="molecule type" value="Genomic_DNA"/>
</dbReference>
<comment type="caution">
    <text evidence="2">The sequence shown here is derived from an EMBL/GenBank/DDBJ whole genome shotgun (WGS) entry which is preliminary data.</text>
</comment>
<name>A0A7W9B8Z3_9SPHN</name>
<organism evidence="2 3">
    <name type="scientific">Sphingopyxis panaciterrulae</name>
    <dbReference type="NCBI Taxonomy" id="462372"/>
    <lineage>
        <taxon>Bacteria</taxon>
        <taxon>Pseudomonadati</taxon>
        <taxon>Pseudomonadota</taxon>
        <taxon>Alphaproteobacteria</taxon>
        <taxon>Sphingomonadales</taxon>
        <taxon>Sphingomonadaceae</taxon>
        <taxon>Sphingopyxis</taxon>
    </lineage>
</organism>
<dbReference type="AlphaFoldDB" id="A0A7W9B8Z3"/>
<gene>
    <name evidence="2" type="ORF">FHR21_003847</name>
</gene>
<evidence type="ECO:0000313" key="3">
    <source>
        <dbReference type="Proteomes" id="UP000537161"/>
    </source>
</evidence>
<evidence type="ECO:0000313" key="2">
    <source>
        <dbReference type="EMBL" id="MBB5708459.1"/>
    </source>
</evidence>
<reference evidence="2 3" key="1">
    <citation type="submission" date="2020-08" db="EMBL/GenBank/DDBJ databases">
        <title>Genomic Encyclopedia of Type Strains, Phase IV (KMG-IV): sequencing the most valuable type-strain genomes for metagenomic binning, comparative biology and taxonomic classification.</title>
        <authorList>
            <person name="Goeker M."/>
        </authorList>
    </citation>
    <scope>NUCLEOTIDE SEQUENCE [LARGE SCALE GENOMIC DNA]</scope>
    <source>
        <strain evidence="2 3">DSM 27163</strain>
    </source>
</reference>
<dbReference type="Proteomes" id="UP000537161">
    <property type="component" value="Unassembled WGS sequence"/>
</dbReference>
<evidence type="ECO:0000256" key="1">
    <source>
        <dbReference type="SAM" id="MobiDB-lite"/>
    </source>
</evidence>
<feature type="region of interest" description="Disordered" evidence="1">
    <location>
        <begin position="1"/>
        <end position="25"/>
    </location>
</feature>
<accession>A0A7W9B8Z3</accession>
<proteinExistence type="predicted"/>
<sequence>MHHRVRGQQRQTTFDAFPPDPGAVGKYGVGNLGEVDVVISTSREKIPALDRAQQNAERRCL</sequence>
<dbReference type="RefSeq" id="WP_184101219.1">
    <property type="nucleotide sequence ID" value="NZ_JACIJH010000019.1"/>
</dbReference>